<sequence length="336" mass="36332">MKISPAASDIGVLPAVTSRDVPPIVDVRMVGRHVPLVDLSDDLTGRKTDEDSESWKWFSSAPVPSLSFGRSVRPLVGSTPANSKQKPNFGQPQAEKLIDMDDDVPLAFTHPELVSEHPRPQPVPVEIQRTEILPQLVDLTDPKVPSHVEQTPKEPQPLVDLDLNSDIQGTQLVDNEDQLLPSLALPGIGATPVVVPVFVKPSSSLAFSHPLEDLVSVPVVYKPAISAPAPLPEPIVVVAQEESRPGLLFAGSEAQPEPEHRHQAEFQPQCEPERELATPASDSTDPDVFSYSIATSDDSDTSVSATTTSNIAIASTTPQNLPLRFSSHRLIRVQMQ</sequence>
<reference evidence="2" key="1">
    <citation type="submission" date="2020-11" db="EMBL/GenBank/DDBJ databases">
        <authorList>
            <consortium name="DOE Joint Genome Institute"/>
            <person name="Ahrendt S."/>
            <person name="Riley R."/>
            <person name="Andreopoulos W."/>
            <person name="LaButti K."/>
            <person name="Pangilinan J."/>
            <person name="Ruiz-duenas F.J."/>
            <person name="Barrasa J.M."/>
            <person name="Sanchez-Garcia M."/>
            <person name="Camarero S."/>
            <person name="Miyauchi S."/>
            <person name="Serrano A."/>
            <person name="Linde D."/>
            <person name="Babiker R."/>
            <person name="Drula E."/>
            <person name="Ayuso-Fernandez I."/>
            <person name="Pacheco R."/>
            <person name="Padilla G."/>
            <person name="Ferreira P."/>
            <person name="Barriuso J."/>
            <person name="Kellner H."/>
            <person name="Castanera R."/>
            <person name="Alfaro M."/>
            <person name="Ramirez L."/>
            <person name="Pisabarro A.G."/>
            <person name="Kuo A."/>
            <person name="Tritt A."/>
            <person name="Lipzen A."/>
            <person name="He G."/>
            <person name="Yan M."/>
            <person name="Ng V."/>
            <person name="Cullen D."/>
            <person name="Martin F."/>
            <person name="Rosso M.-N."/>
            <person name="Henrissat B."/>
            <person name="Hibbett D."/>
            <person name="Martinez A.T."/>
            <person name="Grigoriev I.V."/>
        </authorList>
    </citation>
    <scope>NUCLEOTIDE SEQUENCE</scope>
    <source>
        <strain evidence="2">AH 44721</strain>
    </source>
</reference>
<feature type="region of interest" description="Disordered" evidence="1">
    <location>
        <begin position="251"/>
        <end position="288"/>
    </location>
</feature>
<comment type="caution">
    <text evidence="2">The sequence shown here is derived from an EMBL/GenBank/DDBJ whole genome shotgun (WGS) entry which is preliminary data.</text>
</comment>
<name>A0A9P5TLS5_GYMJU</name>
<organism evidence="2 3">
    <name type="scientific">Gymnopilus junonius</name>
    <name type="common">Spectacular rustgill mushroom</name>
    <name type="synonym">Gymnopilus spectabilis subsp. junonius</name>
    <dbReference type="NCBI Taxonomy" id="109634"/>
    <lineage>
        <taxon>Eukaryota</taxon>
        <taxon>Fungi</taxon>
        <taxon>Dikarya</taxon>
        <taxon>Basidiomycota</taxon>
        <taxon>Agaricomycotina</taxon>
        <taxon>Agaricomycetes</taxon>
        <taxon>Agaricomycetidae</taxon>
        <taxon>Agaricales</taxon>
        <taxon>Agaricineae</taxon>
        <taxon>Hymenogastraceae</taxon>
        <taxon>Gymnopilus</taxon>
    </lineage>
</organism>
<evidence type="ECO:0000256" key="1">
    <source>
        <dbReference type="SAM" id="MobiDB-lite"/>
    </source>
</evidence>
<protein>
    <submittedName>
        <fullName evidence="2">Uncharacterized protein</fullName>
    </submittedName>
</protein>
<evidence type="ECO:0000313" key="3">
    <source>
        <dbReference type="Proteomes" id="UP000724874"/>
    </source>
</evidence>
<evidence type="ECO:0000313" key="2">
    <source>
        <dbReference type="EMBL" id="KAF8892805.1"/>
    </source>
</evidence>
<keyword evidence="3" id="KW-1185">Reference proteome</keyword>
<accession>A0A9P5TLS5</accession>
<gene>
    <name evidence="2" type="ORF">CPB84DRAFT_1332205</name>
</gene>
<proteinExistence type="predicted"/>
<dbReference type="AlphaFoldDB" id="A0A9P5TLS5"/>
<dbReference type="Proteomes" id="UP000724874">
    <property type="component" value="Unassembled WGS sequence"/>
</dbReference>
<dbReference type="EMBL" id="JADNYJ010000068">
    <property type="protein sequence ID" value="KAF8892805.1"/>
    <property type="molecule type" value="Genomic_DNA"/>
</dbReference>